<accession>A0AA43TZ99</accession>
<feature type="compositionally biased region" description="Basic and acidic residues" evidence="1">
    <location>
        <begin position="7"/>
        <end position="33"/>
    </location>
</feature>
<evidence type="ECO:0000256" key="1">
    <source>
        <dbReference type="SAM" id="MobiDB-lite"/>
    </source>
</evidence>
<evidence type="ECO:0000313" key="2">
    <source>
        <dbReference type="EMBL" id="MDI1493518.1"/>
    </source>
</evidence>
<sequence>MGCGSSKEIDSYEEKGIVRKDSPPAYTEKERRTQMQVRAPQQAYINKTSSGCAPAPMSHSHSLEKAGFKDSSAQQAPCSRPSFKEGRPARVERDGFPAEQAQLTQRPPARAFTQYEPKRKPMIQAAPKAQHKGPSLLTGSPFHCDEPDSPAYGDAVFHESLHNVGNAQKKGQLGHADPARRPRKAVVQIDLTNCTGRWCKTRLTPDDIANWKWIRETRDNDAKPKCARCLAEQQQEDNKWAKTSMGGFIDMSDTRQTHAQDFVQGQYSPI</sequence>
<comment type="caution">
    <text evidence="2">The sequence shown here is derived from an EMBL/GenBank/DDBJ whole genome shotgun (WGS) entry which is preliminary data.</text>
</comment>
<dbReference type="AlphaFoldDB" id="A0AA43TZ99"/>
<reference evidence="2" key="1">
    <citation type="journal article" date="2023" name="Genome Biol. Evol.">
        <title>First Whole Genome Sequence and Flow Cytometry Genome Size Data for the Lichen-Forming Fungus Ramalina farinacea (Ascomycota).</title>
        <authorList>
            <person name="Llewellyn T."/>
            <person name="Mian S."/>
            <person name="Hill R."/>
            <person name="Leitch I.J."/>
            <person name="Gaya E."/>
        </authorList>
    </citation>
    <scope>NUCLEOTIDE SEQUENCE</scope>
    <source>
        <strain evidence="2">LIQ254RAFAR</strain>
    </source>
</reference>
<feature type="region of interest" description="Disordered" evidence="1">
    <location>
        <begin position="1"/>
        <end position="91"/>
    </location>
</feature>
<name>A0AA43TZ99_9LECA</name>
<dbReference type="Proteomes" id="UP001161017">
    <property type="component" value="Unassembled WGS sequence"/>
</dbReference>
<gene>
    <name evidence="2" type="ORF">OHK93_005308</name>
</gene>
<protein>
    <submittedName>
        <fullName evidence="2">Uncharacterized protein</fullName>
    </submittedName>
</protein>
<dbReference type="EMBL" id="JAPUFD010000027">
    <property type="protein sequence ID" value="MDI1493518.1"/>
    <property type="molecule type" value="Genomic_DNA"/>
</dbReference>
<proteinExistence type="predicted"/>
<feature type="compositionally biased region" description="Basic and acidic residues" evidence="1">
    <location>
        <begin position="82"/>
        <end position="91"/>
    </location>
</feature>
<evidence type="ECO:0000313" key="3">
    <source>
        <dbReference type="Proteomes" id="UP001161017"/>
    </source>
</evidence>
<keyword evidence="3" id="KW-1185">Reference proteome</keyword>
<organism evidence="2 3">
    <name type="scientific">Ramalina farinacea</name>
    <dbReference type="NCBI Taxonomy" id="258253"/>
    <lineage>
        <taxon>Eukaryota</taxon>
        <taxon>Fungi</taxon>
        <taxon>Dikarya</taxon>
        <taxon>Ascomycota</taxon>
        <taxon>Pezizomycotina</taxon>
        <taxon>Lecanoromycetes</taxon>
        <taxon>OSLEUM clade</taxon>
        <taxon>Lecanoromycetidae</taxon>
        <taxon>Lecanorales</taxon>
        <taxon>Lecanorineae</taxon>
        <taxon>Ramalinaceae</taxon>
        <taxon>Ramalina</taxon>
    </lineage>
</organism>